<keyword evidence="9" id="KW-0325">Glycoprotein</keyword>
<dbReference type="PROSITE" id="PS50011">
    <property type="entry name" value="PROTEIN_KINASE_DOM"/>
    <property type="match status" value="1"/>
</dbReference>
<dbReference type="GO" id="GO:0005524">
    <property type="term" value="F:ATP binding"/>
    <property type="evidence" value="ECO:0007669"/>
    <property type="project" value="UniProtKB-KW"/>
</dbReference>
<evidence type="ECO:0000256" key="7">
    <source>
        <dbReference type="ARBA" id="ARBA00023136"/>
    </source>
</evidence>
<sequence length="676" mass="74781">MSKQFWRLYLAVFVFSVNLFLEAGAATDMLDVVALQDFKIQGLNLTGTLGGQLDNLHNLKHLDVSSNKILGEIPPRLPPNATHINLACNNLTRYIPQSLSFLTYLRHLDLSYNNFTGDLPDSFESLKNLTKLFLHNNKFTGSVVYLAELPLTDLNIEDNHFSGLIPEQFRSIPNLWIWGNKFDIASNYPPWTFPLVNVPILQNISGPPSTQSSAIEDYPSPEVSGANKKRLSPGAIGSTVSGVILVVTGAALLFAIHIKRSRAQRLNSLDSTGNRLHSLPDNAARDEALQFSSISPSSALATRHILPVQPTGPDKMCKRRKSLVKQHNMTRIANAYTLAELQLATNSFSEENLVAEGSLGSVYKAEFPDGHVVAVKNINMVSLSFCEEEQFMDVIRRASQLRHPNIITLLGYCVENGQHLIVYEYVRNFSLDDALHNEAHKPLPWGLRLCIALGIARALNYLHSKFSPPVAHCTIKSANILLDEELMPRICDSGLAILRSFMSNSVKLKASEIAIADTGYVAPEHGQPGSDNTKSDVYAFGVLLLELLTGRRPFDSSRPEWEQSLVKWASLQLHDSTCLDQMVDPRIRETFSSRALSGFADIISLCIQTVMEFRPQMSEIVEYLTSLLQKLGMENGSLAAGTEVDIWEKSFGSTYTGFISSPPMSPQSASFSFIAA</sequence>
<dbReference type="InterPro" id="IPR001245">
    <property type="entry name" value="Ser-Thr/Tyr_kinase_cat_dom"/>
</dbReference>
<evidence type="ECO:0000256" key="4">
    <source>
        <dbReference type="ARBA" id="ARBA00022729"/>
    </source>
</evidence>
<keyword evidence="8" id="KW-0675">Receptor</keyword>
<dbReference type="AlphaFoldDB" id="A0AAV5KME5"/>
<dbReference type="InterPro" id="IPR011009">
    <property type="entry name" value="Kinase-like_dom_sf"/>
</dbReference>
<evidence type="ECO:0000256" key="10">
    <source>
        <dbReference type="SAM" id="MobiDB-lite"/>
    </source>
</evidence>
<feature type="signal peptide" evidence="12">
    <location>
        <begin position="1"/>
        <end position="26"/>
    </location>
</feature>
<comment type="caution">
    <text evidence="14">The sequence shown here is derived from an EMBL/GenBank/DDBJ whole genome shotgun (WGS) entry which is preliminary data.</text>
</comment>
<organism evidence="14 15">
    <name type="scientific">Rubroshorea leprosula</name>
    <dbReference type="NCBI Taxonomy" id="152421"/>
    <lineage>
        <taxon>Eukaryota</taxon>
        <taxon>Viridiplantae</taxon>
        <taxon>Streptophyta</taxon>
        <taxon>Embryophyta</taxon>
        <taxon>Tracheophyta</taxon>
        <taxon>Spermatophyta</taxon>
        <taxon>Magnoliopsida</taxon>
        <taxon>eudicotyledons</taxon>
        <taxon>Gunneridae</taxon>
        <taxon>Pentapetalae</taxon>
        <taxon>rosids</taxon>
        <taxon>malvids</taxon>
        <taxon>Malvales</taxon>
        <taxon>Dipterocarpaceae</taxon>
        <taxon>Rubroshorea</taxon>
    </lineage>
</organism>
<dbReference type="PANTHER" id="PTHR48006:SF93">
    <property type="entry name" value="PROTEIN KINASE DOMAIN-CONTAINING PROTEIN"/>
    <property type="match status" value="1"/>
</dbReference>
<dbReference type="Pfam" id="PF13855">
    <property type="entry name" value="LRR_8"/>
    <property type="match status" value="1"/>
</dbReference>
<dbReference type="SUPFAM" id="SSF52058">
    <property type="entry name" value="L domain-like"/>
    <property type="match status" value="1"/>
</dbReference>
<evidence type="ECO:0000256" key="2">
    <source>
        <dbReference type="ARBA" id="ARBA00022614"/>
    </source>
</evidence>
<keyword evidence="7 11" id="KW-0472">Membrane</keyword>
<dbReference type="Gene3D" id="1.10.510.10">
    <property type="entry name" value="Transferase(Phosphotransferase) domain 1"/>
    <property type="match status" value="1"/>
</dbReference>
<evidence type="ECO:0000256" key="1">
    <source>
        <dbReference type="ARBA" id="ARBA00004479"/>
    </source>
</evidence>
<protein>
    <recommendedName>
        <fullName evidence="13">Protein kinase domain-containing protein</fullName>
    </recommendedName>
</protein>
<feature type="chain" id="PRO_5043955225" description="Protein kinase domain-containing protein" evidence="12">
    <location>
        <begin position="27"/>
        <end position="676"/>
    </location>
</feature>
<evidence type="ECO:0000256" key="6">
    <source>
        <dbReference type="ARBA" id="ARBA00022989"/>
    </source>
</evidence>
<dbReference type="GO" id="GO:0016020">
    <property type="term" value="C:membrane"/>
    <property type="evidence" value="ECO:0007669"/>
    <property type="project" value="UniProtKB-SubCell"/>
</dbReference>
<comment type="subcellular location">
    <subcellularLocation>
        <location evidence="1">Membrane</location>
        <topology evidence="1">Single-pass type I membrane protein</topology>
    </subcellularLocation>
</comment>
<dbReference type="Proteomes" id="UP001054252">
    <property type="component" value="Unassembled WGS sequence"/>
</dbReference>
<dbReference type="Pfam" id="PF00560">
    <property type="entry name" value="LRR_1"/>
    <property type="match status" value="2"/>
</dbReference>
<name>A0AAV5KME5_9ROSI</name>
<keyword evidence="6 11" id="KW-1133">Transmembrane helix</keyword>
<evidence type="ECO:0000313" key="14">
    <source>
        <dbReference type="EMBL" id="GKV25800.1"/>
    </source>
</evidence>
<evidence type="ECO:0000256" key="3">
    <source>
        <dbReference type="ARBA" id="ARBA00022692"/>
    </source>
</evidence>
<keyword evidence="15" id="KW-1185">Reference proteome</keyword>
<feature type="domain" description="Protein kinase" evidence="13">
    <location>
        <begin position="348"/>
        <end position="628"/>
    </location>
</feature>
<dbReference type="InterPro" id="IPR032675">
    <property type="entry name" value="LRR_dom_sf"/>
</dbReference>
<dbReference type="GO" id="GO:0004674">
    <property type="term" value="F:protein serine/threonine kinase activity"/>
    <property type="evidence" value="ECO:0007669"/>
    <property type="project" value="UniProtKB-KW"/>
</dbReference>
<dbReference type="Gene3D" id="3.80.10.10">
    <property type="entry name" value="Ribonuclease Inhibitor"/>
    <property type="match status" value="1"/>
</dbReference>
<evidence type="ECO:0000256" key="8">
    <source>
        <dbReference type="ARBA" id="ARBA00023170"/>
    </source>
</evidence>
<evidence type="ECO:0000259" key="13">
    <source>
        <dbReference type="PROSITE" id="PS50011"/>
    </source>
</evidence>
<gene>
    <name evidence="14" type="ORF">SLEP1_g35189</name>
</gene>
<dbReference type="EMBL" id="BPVZ01000070">
    <property type="protein sequence ID" value="GKV25800.1"/>
    <property type="molecule type" value="Genomic_DNA"/>
</dbReference>
<keyword evidence="2" id="KW-0433">Leucine-rich repeat</keyword>
<evidence type="ECO:0000256" key="9">
    <source>
        <dbReference type="ARBA" id="ARBA00023180"/>
    </source>
</evidence>
<dbReference type="Pfam" id="PF07714">
    <property type="entry name" value="PK_Tyr_Ser-Thr"/>
    <property type="match status" value="1"/>
</dbReference>
<evidence type="ECO:0000313" key="15">
    <source>
        <dbReference type="Proteomes" id="UP001054252"/>
    </source>
</evidence>
<dbReference type="FunFam" id="3.30.200.20:FF:000125">
    <property type="entry name" value="Protein STRUBBELIG-RECEPTOR FAMILY 8"/>
    <property type="match status" value="1"/>
</dbReference>
<keyword evidence="4 12" id="KW-0732">Signal</keyword>
<dbReference type="InterPro" id="IPR051824">
    <property type="entry name" value="LRR_Rcpt-Like_S/T_Kinase"/>
</dbReference>
<feature type="region of interest" description="Disordered" evidence="10">
    <location>
        <begin position="208"/>
        <end position="230"/>
    </location>
</feature>
<dbReference type="PANTHER" id="PTHR48006">
    <property type="entry name" value="LEUCINE-RICH REPEAT-CONTAINING PROTEIN DDB_G0281931-RELATED"/>
    <property type="match status" value="1"/>
</dbReference>
<dbReference type="InterPro" id="IPR000719">
    <property type="entry name" value="Prot_kinase_dom"/>
</dbReference>
<proteinExistence type="predicted"/>
<keyword evidence="5" id="KW-0677">Repeat</keyword>
<evidence type="ECO:0000256" key="12">
    <source>
        <dbReference type="SAM" id="SignalP"/>
    </source>
</evidence>
<dbReference type="InterPro" id="IPR001611">
    <property type="entry name" value="Leu-rich_rpt"/>
</dbReference>
<accession>A0AAV5KME5</accession>
<evidence type="ECO:0000256" key="11">
    <source>
        <dbReference type="SAM" id="Phobius"/>
    </source>
</evidence>
<dbReference type="SUPFAM" id="SSF56112">
    <property type="entry name" value="Protein kinase-like (PK-like)"/>
    <property type="match status" value="1"/>
</dbReference>
<reference evidence="14 15" key="1">
    <citation type="journal article" date="2021" name="Commun. Biol.">
        <title>The genome of Shorea leprosula (Dipterocarpaceae) highlights the ecological relevance of drought in aseasonal tropical rainforests.</title>
        <authorList>
            <person name="Ng K.K.S."/>
            <person name="Kobayashi M.J."/>
            <person name="Fawcett J.A."/>
            <person name="Hatakeyama M."/>
            <person name="Paape T."/>
            <person name="Ng C.H."/>
            <person name="Ang C.C."/>
            <person name="Tnah L.H."/>
            <person name="Lee C.T."/>
            <person name="Nishiyama T."/>
            <person name="Sese J."/>
            <person name="O'Brien M.J."/>
            <person name="Copetti D."/>
            <person name="Mohd Noor M.I."/>
            <person name="Ong R.C."/>
            <person name="Putra M."/>
            <person name="Sireger I.Z."/>
            <person name="Indrioko S."/>
            <person name="Kosugi Y."/>
            <person name="Izuno A."/>
            <person name="Isagi Y."/>
            <person name="Lee S.L."/>
            <person name="Shimizu K.K."/>
        </authorList>
    </citation>
    <scope>NUCLEOTIDE SEQUENCE [LARGE SCALE GENOMIC DNA]</scope>
    <source>
        <strain evidence="14">214</strain>
    </source>
</reference>
<dbReference type="FunFam" id="1.10.510.10:FF:000479">
    <property type="entry name" value="Leucine-rich repeat receptor-like protein kinase"/>
    <property type="match status" value="1"/>
</dbReference>
<dbReference type="Gene3D" id="3.30.200.20">
    <property type="entry name" value="Phosphorylase Kinase, domain 1"/>
    <property type="match status" value="1"/>
</dbReference>
<feature type="transmembrane region" description="Helical" evidence="11">
    <location>
        <begin position="235"/>
        <end position="256"/>
    </location>
</feature>
<evidence type="ECO:0000256" key="5">
    <source>
        <dbReference type="ARBA" id="ARBA00022737"/>
    </source>
</evidence>
<dbReference type="FunFam" id="3.80.10.10:FF:000383">
    <property type="entry name" value="Leucine-rich repeat receptor protein kinase EMS1"/>
    <property type="match status" value="1"/>
</dbReference>
<keyword evidence="3 11" id="KW-0812">Transmembrane</keyword>